<dbReference type="Gene3D" id="3.40.50.2020">
    <property type="match status" value="1"/>
</dbReference>
<accession>A0A1K2EHM0</accession>
<dbReference type="SUPFAM" id="SSF53271">
    <property type="entry name" value="PRTase-like"/>
    <property type="match status" value="1"/>
</dbReference>
<dbReference type="GO" id="GO:0016757">
    <property type="term" value="F:glycosyltransferase activity"/>
    <property type="evidence" value="ECO:0007669"/>
    <property type="project" value="UniProtKB-KW"/>
</dbReference>
<evidence type="ECO:0000313" key="3">
    <source>
        <dbReference type="Proteomes" id="UP000181909"/>
    </source>
</evidence>
<gene>
    <name evidence="2" type="ORF">SAMN02787144_101959</name>
</gene>
<dbReference type="STRING" id="1893.SAMN02787144_101959"/>
<dbReference type="Proteomes" id="UP000181909">
    <property type="component" value="Unassembled WGS sequence"/>
</dbReference>
<keyword evidence="2" id="KW-0328">Glycosyltransferase</keyword>
<dbReference type="EMBL" id="FPJO01000019">
    <property type="protein sequence ID" value="SFY34365.1"/>
    <property type="molecule type" value="Genomic_DNA"/>
</dbReference>
<dbReference type="Gene3D" id="3.30.1310.20">
    <property type="entry name" value="PRTase-like"/>
    <property type="match status" value="1"/>
</dbReference>
<proteinExistence type="predicted"/>
<name>A0A1K2EHM0_STRAR</name>
<keyword evidence="2" id="KW-0808">Transferase</keyword>
<dbReference type="OrthoDB" id="9810066at2"/>
<evidence type="ECO:0000259" key="1">
    <source>
        <dbReference type="Pfam" id="PF00156"/>
    </source>
</evidence>
<organism evidence="2 3">
    <name type="scientific">Streptomyces atratus</name>
    <dbReference type="NCBI Taxonomy" id="1893"/>
    <lineage>
        <taxon>Bacteria</taxon>
        <taxon>Bacillati</taxon>
        <taxon>Actinomycetota</taxon>
        <taxon>Actinomycetes</taxon>
        <taxon>Kitasatosporales</taxon>
        <taxon>Streptomycetaceae</taxon>
        <taxon>Streptomyces</taxon>
    </lineage>
</organism>
<dbReference type="InterPro" id="IPR000836">
    <property type="entry name" value="PRTase_dom"/>
</dbReference>
<dbReference type="AlphaFoldDB" id="A0A1K2EHM0"/>
<feature type="domain" description="Phosphoribosyltransferase" evidence="1">
    <location>
        <begin position="14"/>
        <end position="178"/>
    </location>
</feature>
<dbReference type="CDD" id="cd06223">
    <property type="entry name" value="PRTases_typeI"/>
    <property type="match status" value="1"/>
</dbReference>
<reference evidence="2 3" key="1">
    <citation type="submission" date="2016-11" db="EMBL/GenBank/DDBJ databases">
        <authorList>
            <person name="Jaros S."/>
            <person name="Januszkiewicz K."/>
            <person name="Wedrychowicz H."/>
        </authorList>
    </citation>
    <scope>NUCLEOTIDE SEQUENCE [LARGE SCALE GENOMIC DNA]</scope>
    <source>
        <strain evidence="2 3">OK807</strain>
    </source>
</reference>
<dbReference type="InterPro" id="IPR029057">
    <property type="entry name" value="PRTase-like"/>
</dbReference>
<evidence type="ECO:0000313" key="2">
    <source>
        <dbReference type="EMBL" id="SFY34365.1"/>
    </source>
</evidence>
<sequence length="220" mass="23617">MLFADRVDAGQQLAEALRHLEREKPVVLGLPRGGVPVAFQVAQTLGAELDVIVVRKLGVPHHEEVAFGAIGEGGVRVVNDDVAGRILAGKQDLAAVERVEEAELVRRAQMYRVGRARTPLDGRTVIVVDDGFATGATAEAACLVVRAQQPARLVVAVPVAPPEAVVRLRRSADEVVCLSVPRLFYAVGEWYRDFSQTSDEEVVSLLAQARNSGHVTPGCD</sequence>
<dbReference type="Pfam" id="PF00156">
    <property type="entry name" value="Pribosyltran"/>
    <property type="match status" value="1"/>
</dbReference>
<protein>
    <submittedName>
        <fullName evidence="2">Predicted phosphoribosyltransferase</fullName>
    </submittedName>
</protein>